<dbReference type="GO" id="GO:0032580">
    <property type="term" value="C:Golgi cisterna membrane"/>
    <property type="evidence" value="ECO:0007669"/>
    <property type="project" value="UniProtKB-SubCell"/>
</dbReference>
<name>A0A833QP75_9POAL</name>
<sequence>MKSLTSSTNQRQRRKWRWAVLAPMAIALVVLAEIFLLGGLDLEYSNYFSLSDTFHGYRFADVHTCENWLERQDNVAYSRDFHIDPVIVSSTEQEQRSCSVGCRFGIGLDKIADATFGEPLSRHTDRILRSMESAEYYIENKIDVARGRGFNIIMTTSLSSDIPVGYFSWAEYDIMAPVQRKTEKALAAAFISNCNGNNFRLKALEMLEKTGIKIDSYGSCHNNRDSHVDKLEILKRYKFSLAFENSNEEDYVTEKFFQSLVAGSVPVVVGAPNIQDFKPGHGSVMHIKSLDDVPTVAKVMKFLDQNPEAFNQTLRWKYEGPLDSFKALVDMSAVHSSCRLCIYIATKLREKEEKMLKFQKRPCKCRSNGGIMYHLYVRERGHFEMVSVFLSDLKITAMENAVLHKFKSLNYTPIWKDQRPERIRGDNNLKVYKIYPVGITQRQALFGNKFNIDSDFANHVRSHPCAKFEVIFV</sequence>
<feature type="domain" description="Fucosyltransferase C-terminal" evidence="14">
    <location>
        <begin position="183"/>
        <end position="351"/>
    </location>
</feature>
<comment type="caution">
    <text evidence="15">The sequence shown here is derived from an EMBL/GenBank/DDBJ whole genome shotgun (WGS) entry which is preliminary data.</text>
</comment>
<evidence type="ECO:0000256" key="4">
    <source>
        <dbReference type="ARBA" id="ARBA00022676"/>
    </source>
</evidence>
<evidence type="ECO:0000256" key="9">
    <source>
        <dbReference type="ARBA" id="ARBA00023034"/>
    </source>
</evidence>
<keyword evidence="4 13" id="KW-0328">Glycosyltransferase</keyword>
<dbReference type="InterPro" id="IPR055270">
    <property type="entry name" value="Glyco_tran_10_C"/>
</dbReference>
<dbReference type="Proteomes" id="UP000623129">
    <property type="component" value="Unassembled WGS sequence"/>
</dbReference>
<dbReference type="UniPathway" id="UPA00378"/>
<dbReference type="AlphaFoldDB" id="A0A833QP75"/>
<dbReference type="GO" id="GO:0008417">
    <property type="term" value="F:fucosyltransferase activity"/>
    <property type="evidence" value="ECO:0007669"/>
    <property type="project" value="InterPro"/>
</dbReference>
<dbReference type="EC" id="2.4.1.-" evidence="13"/>
<keyword evidence="12" id="KW-0961">Cell wall biogenesis/degradation</keyword>
<keyword evidence="10 13" id="KW-0472">Membrane</keyword>
<organism evidence="15 16">
    <name type="scientific">Carex littledalei</name>
    <dbReference type="NCBI Taxonomy" id="544730"/>
    <lineage>
        <taxon>Eukaryota</taxon>
        <taxon>Viridiplantae</taxon>
        <taxon>Streptophyta</taxon>
        <taxon>Embryophyta</taxon>
        <taxon>Tracheophyta</taxon>
        <taxon>Spermatophyta</taxon>
        <taxon>Magnoliopsida</taxon>
        <taxon>Liliopsida</taxon>
        <taxon>Poales</taxon>
        <taxon>Cyperaceae</taxon>
        <taxon>Cyperoideae</taxon>
        <taxon>Cariceae</taxon>
        <taxon>Carex</taxon>
        <taxon>Carex subgen. Euthyceras</taxon>
    </lineage>
</organism>
<comment type="pathway">
    <text evidence="2">Protein modification; protein glycosylation.</text>
</comment>
<dbReference type="PANTHER" id="PTHR11929:SF220">
    <property type="entry name" value="FUCOSYLTRANSFERASE"/>
    <property type="match status" value="1"/>
</dbReference>
<keyword evidence="7" id="KW-0735">Signal-anchor</keyword>
<evidence type="ECO:0000256" key="1">
    <source>
        <dbReference type="ARBA" id="ARBA00004447"/>
    </source>
</evidence>
<dbReference type="SUPFAM" id="SSF53756">
    <property type="entry name" value="UDP-Glycosyltransferase/glycogen phosphorylase"/>
    <property type="match status" value="1"/>
</dbReference>
<proteinExistence type="inferred from homology"/>
<dbReference type="Pfam" id="PF00852">
    <property type="entry name" value="Glyco_transf_10"/>
    <property type="match status" value="1"/>
</dbReference>
<evidence type="ECO:0000256" key="13">
    <source>
        <dbReference type="RuleBase" id="RU003832"/>
    </source>
</evidence>
<evidence type="ECO:0000313" key="16">
    <source>
        <dbReference type="Proteomes" id="UP000623129"/>
    </source>
</evidence>
<accession>A0A833QP75</accession>
<evidence type="ECO:0000256" key="10">
    <source>
        <dbReference type="ARBA" id="ARBA00023136"/>
    </source>
</evidence>
<reference evidence="15" key="1">
    <citation type="submission" date="2020-01" db="EMBL/GenBank/DDBJ databases">
        <title>Genome sequence of Kobresia littledalei, the first chromosome-level genome in the family Cyperaceae.</title>
        <authorList>
            <person name="Qu G."/>
        </authorList>
    </citation>
    <scope>NUCLEOTIDE SEQUENCE</scope>
    <source>
        <strain evidence="15">C.B.Clarke</strain>
        <tissue evidence="15">Leaf</tissue>
    </source>
</reference>
<evidence type="ECO:0000256" key="12">
    <source>
        <dbReference type="ARBA" id="ARBA00023316"/>
    </source>
</evidence>
<protein>
    <recommendedName>
        <fullName evidence="13">Fucosyltransferase</fullName>
        <ecNumber evidence="13">2.4.1.-</ecNumber>
    </recommendedName>
</protein>
<dbReference type="GO" id="GO:0071555">
    <property type="term" value="P:cell wall organization"/>
    <property type="evidence" value="ECO:0007669"/>
    <property type="project" value="UniProtKB-KW"/>
</dbReference>
<keyword evidence="16" id="KW-1185">Reference proteome</keyword>
<evidence type="ECO:0000256" key="11">
    <source>
        <dbReference type="ARBA" id="ARBA00023180"/>
    </source>
</evidence>
<keyword evidence="6 13" id="KW-0812">Transmembrane</keyword>
<evidence type="ECO:0000259" key="14">
    <source>
        <dbReference type="Pfam" id="PF00852"/>
    </source>
</evidence>
<comment type="similarity">
    <text evidence="3 13">Belongs to the glycosyltransferase 10 family.</text>
</comment>
<gene>
    <name evidence="15" type="ORF">FCM35_KLT08138</name>
</gene>
<evidence type="ECO:0000256" key="5">
    <source>
        <dbReference type="ARBA" id="ARBA00022679"/>
    </source>
</evidence>
<dbReference type="OrthoDB" id="427096at2759"/>
<evidence type="ECO:0000256" key="8">
    <source>
        <dbReference type="ARBA" id="ARBA00022989"/>
    </source>
</evidence>
<dbReference type="PANTHER" id="PTHR11929">
    <property type="entry name" value="ALPHA- 1,3 -FUCOSYLTRANSFERASE"/>
    <property type="match status" value="1"/>
</dbReference>
<evidence type="ECO:0000256" key="2">
    <source>
        <dbReference type="ARBA" id="ARBA00004922"/>
    </source>
</evidence>
<dbReference type="Gene3D" id="3.40.50.11660">
    <property type="entry name" value="Glycosyl transferase family 10, C-terminal domain"/>
    <property type="match status" value="1"/>
</dbReference>
<evidence type="ECO:0000256" key="6">
    <source>
        <dbReference type="ARBA" id="ARBA00022692"/>
    </source>
</evidence>
<dbReference type="EMBL" id="SWLB01000018">
    <property type="protein sequence ID" value="KAF3326508.1"/>
    <property type="molecule type" value="Genomic_DNA"/>
</dbReference>
<evidence type="ECO:0000256" key="3">
    <source>
        <dbReference type="ARBA" id="ARBA00008919"/>
    </source>
</evidence>
<dbReference type="FunFam" id="3.40.50.11660:FF:000005">
    <property type="entry name" value="Glycoprotein 3-alpha-L-fucosyltransferase A"/>
    <property type="match status" value="1"/>
</dbReference>
<keyword evidence="9 13" id="KW-0333">Golgi apparatus</keyword>
<keyword evidence="11" id="KW-0325">Glycoprotein</keyword>
<evidence type="ECO:0000256" key="7">
    <source>
        <dbReference type="ARBA" id="ARBA00022968"/>
    </source>
</evidence>
<dbReference type="InterPro" id="IPR038577">
    <property type="entry name" value="GT10-like_C_sf"/>
</dbReference>
<evidence type="ECO:0000313" key="15">
    <source>
        <dbReference type="EMBL" id="KAF3326508.1"/>
    </source>
</evidence>
<comment type="subcellular location">
    <subcellularLocation>
        <location evidence="1 13">Golgi apparatus</location>
        <location evidence="1 13">Golgi stack membrane</location>
        <topology evidence="1 13">Single-pass type II membrane protein</topology>
    </subcellularLocation>
</comment>
<keyword evidence="5 13" id="KW-0808">Transferase</keyword>
<dbReference type="InterPro" id="IPR001503">
    <property type="entry name" value="Glyco_trans_10"/>
</dbReference>
<feature type="transmembrane region" description="Helical" evidence="13">
    <location>
        <begin position="20"/>
        <end position="40"/>
    </location>
</feature>
<keyword evidence="8 13" id="KW-1133">Transmembrane helix</keyword>